<feature type="non-terminal residue" evidence="1">
    <location>
        <position position="52"/>
    </location>
</feature>
<dbReference type="AlphaFoldDB" id="A0AAN8WTR6"/>
<gene>
    <name evidence="1" type="ORF">SK128_000297</name>
</gene>
<dbReference type="EMBL" id="JAXCGZ010013635">
    <property type="protein sequence ID" value="KAK7072166.1"/>
    <property type="molecule type" value="Genomic_DNA"/>
</dbReference>
<organism evidence="1 2">
    <name type="scientific">Halocaridina rubra</name>
    <name type="common">Hawaiian red shrimp</name>
    <dbReference type="NCBI Taxonomy" id="373956"/>
    <lineage>
        <taxon>Eukaryota</taxon>
        <taxon>Metazoa</taxon>
        <taxon>Ecdysozoa</taxon>
        <taxon>Arthropoda</taxon>
        <taxon>Crustacea</taxon>
        <taxon>Multicrustacea</taxon>
        <taxon>Malacostraca</taxon>
        <taxon>Eumalacostraca</taxon>
        <taxon>Eucarida</taxon>
        <taxon>Decapoda</taxon>
        <taxon>Pleocyemata</taxon>
        <taxon>Caridea</taxon>
        <taxon>Atyoidea</taxon>
        <taxon>Atyidae</taxon>
        <taxon>Halocaridina</taxon>
    </lineage>
</organism>
<comment type="caution">
    <text evidence="1">The sequence shown here is derived from an EMBL/GenBank/DDBJ whole genome shotgun (WGS) entry which is preliminary data.</text>
</comment>
<dbReference type="Proteomes" id="UP001381693">
    <property type="component" value="Unassembled WGS sequence"/>
</dbReference>
<accession>A0AAN8WTR6</accession>
<name>A0AAN8WTR6_HALRR</name>
<evidence type="ECO:0000313" key="1">
    <source>
        <dbReference type="EMBL" id="KAK7072166.1"/>
    </source>
</evidence>
<keyword evidence="2" id="KW-1185">Reference proteome</keyword>
<evidence type="ECO:0000313" key="2">
    <source>
        <dbReference type="Proteomes" id="UP001381693"/>
    </source>
</evidence>
<protein>
    <submittedName>
        <fullName evidence="1">Uncharacterized protein</fullName>
    </submittedName>
</protein>
<sequence>MEGCPSPNIVRVAVDLPENSSIIRDNEDDDEEMLSSSREDRIPLIRRTIPLQ</sequence>
<reference evidence="1 2" key="1">
    <citation type="submission" date="2023-11" db="EMBL/GenBank/DDBJ databases">
        <title>Halocaridina rubra genome assembly.</title>
        <authorList>
            <person name="Smith C."/>
        </authorList>
    </citation>
    <scope>NUCLEOTIDE SEQUENCE [LARGE SCALE GENOMIC DNA]</scope>
    <source>
        <strain evidence="1">EP-1</strain>
        <tissue evidence="1">Whole</tissue>
    </source>
</reference>
<proteinExistence type="predicted"/>